<name>A0AAU8JHU4_9CYAN</name>
<reference evidence="1" key="1">
    <citation type="submission" date="2024-07" db="EMBL/GenBank/DDBJ databases">
        <authorList>
            <person name="Kim Y.J."/>
            <person name="Jeong J.Y."/>
        </authorList>
    </citation>
    <scope>NUCLEOTIDE SEQUENCE</scope>
    <source>
        <strain evidence="1">GIHE-MW2</strain>
    </source>
</reference>
<dbReference type="AlphaFoldDB" id="A0AAU8JHU4"/>
<evidence type="ECO:0000313" key="1">
    <source>
        <dbReference type="EMBL" id="XCM38344.1"/>
    </source>
</evidence>
<proteinExistence type="predicted"/>
<sequence length="44" mass="5082">MNHTINHSTDMTQTFAAEKSVAKFLVMFTPEGQREVRPWLSQES</sequence>
<dbReference type="RefSeq" id="WP_255353176.1">
    <property type="nucleotide sequence ID" value="NZ_CP159837.1"/>
</dbReference>
<organism evidence="1">
    <name type="scientific">Planktothricoides raciborskii GIHE-MW2</name>
    <dbReference type="NCBI Taxonomy" id="2792601"/>
    <lineage>
        <taxon>Bacteria</taxon>
        <taxon>Bacillati</taxon>
        <taxon>Cyanobacteriota</taxon>
        <taxon>Cyanophyceae</taxon>
        <taxon>Oscillatoriophycideae</taxon>
        <taxon>Oscillatoriales</taxon>
        <taxon>Oscillatoriaceae</taxon>
        <taxon>Planktothricoides</taxon>
    </lineage>
</organism>
<accession>A0AAU8JHU4</accession>
<dbReference type="EMBL" id="CP159837">
    <property type="protein sequence ID" value="XCM38344.1"/>
    <property type="molecule type" value="Genomic_DNA"/>
</dbReference>
<protein>
    <submittedName>
        <fullName evidence="1">Uncharacterized protein</fullName>
    </submittedName>
</protein>
<gene>
    <name evidence="1" type="ORF">ABWT76_001186</name>
</gene>